<dbReference type="GO" id="GO:0008168">
    <property type="term" value="F:methyltransferase activity"/>
    <property type="evidence" value="ECO:0007669"/>
    <property type="project" value="UniProtKB-KW"/>
</dbReference>
<sequence length="311" mass="35250">MNFEKIEQAFGLLLENVQTIQNQLKTGFYEAIIEQNVNYLQPVEDWQVLESNNQQVRQLELTPEEWRRTFQYLMMKGQQTEPLQPNHQATPDSLGFLITLVIDHLFSKDSLSVLELGSGMGNLAETILLHSQKAIDYLGVELDDILVELSASIAEVLGTEGLTFSQGDAVRSQVFQKDLVVSDLPIGYYPDDVIASRFQVASPKEHTYAHHLLMEQGVKYLESDGYAIFLAPTQLLTSPQSELLKEWIQTATELVMLVHLPEKIFANPSYAKSLFVFRKFSGQKGTPFVFAFNDLSNPEEIRDFQAKLESN</sequence>
<evidence type="ECO:0000313" key="2">
    <source>
        <dbReference type="Proteomes" id="UP000461595"/>
    </source>
</evidence>
<keyword evidence="1" id="KW-0808">Transferase</keyword>
<keyword evidence="1" id="KW-0489">Methyltransferase</keyword>
<comment type="caution">
    <text evidence="1">The sequence shown here is derived from an EMBL/GenBank/DDBJ whole genome shotgun (WGS) entry which is preliminary data.</text>
</comment>
<dbReference type="OrthoDB" id="9788159at2"/>
<proteinExistence type="predicted"/>
<accession>A0A7X3G9Z0</accession>
<dbReference type="Proteomes" id="UP000461595">
    <property type="component" value="Unassembled WGS sequence"/>
</dbReference>
<dbReference type="AlphaFoldDB" id="A0A7X3G9Z0"/>
<dbReference type="InterPro" id="IPR029063">
    <property type="entry name" value="SAM-dependent_MTases_sf"/>
</dbReference>
<dbReference type="EMBL" id="WSRS01000032">
    <property type="protein sequence ID" value="MVX58924.1"/>
    <property type="molecule type" value="Genomic_DNA"/>
</dbReference>
<dbReference type="Gene3D" id="1.10.150.470">
    <property type="match status" value="1"/>
</dbReference>
<dbReference type="SUPFAM" id="SSF53335">
    <property type="entry name" value="S-adenosyl-L-methionine-dependent methyltransferases"/>
    <property type="match status" value="1"/>
</dbReference>
<dbReference type="InterPro" id="IPR052933">
    <property type="entry name" value="DNA_Protect_Modify"/>
</dbReference>
<dbReference type="PANTHER" id="PTHR41313:SF1">
    <property type="entry name" value="DNA METHYLASE ADENINE-SPECIFIC DOMAIN-CONTAINING PROTEIN"/>
    <property type="match status" value="1"/>
</dbReference>
<dbReference type="Gene3D" id="3.40.50.150">
    <property type="entry name" value="Vaccinia Virus protein VP39"/>
    <property type="match status" value="1"/>
</dbReference>
<dbReference type="PANTHER" id="PTHR41313">
    <property type="entry name" value="ADENINE-SPECIFIC METHYLTRANSFERASE"/>
    <property type="match status" value="1"/>
</dbReference>
<protein>
    <submittedName>
        <fullName evidence="1">Methyltransferase domain-containing protein</fullName>
    </submittedName>
</protein>
<evidence type="ECO:0000313" key="1">
    <source>
        <dbReference type="EMBL" id="MVX58924.1"/>
    </source>
</evidence>
<dbReference type="GO" id="GO:0032259">
    <property type="term" value="P:methylation"/>
    <property type="evidence" value="ECO:0007669"/>
    <property type="project" value="UniProtKB-KW"/>
</dbReference>
<reference evidence="1 2" key="1">
    <citation type="submission" date="2019-12" db="EMBL/GenBank/DDBJ databases">
        <title>Microbes associate with the intestines of laboratory mice.</title>
        <authorList>
            <person name="Navarre W."/>
            <person name="Wong E."/>
        </authorList>
    </citation>
    <scope>NUCLEOTIDE SEQUENCE [LARGE SCALE GENOMIC DNA]</scope>
    <source>
        <strain evidence="1 2">NM51_B2-22</strain>
    </source>
</reference>
<organism evidence="1 2">
    <name type="scientific">Streptococcus danieliae</name>
    <dbReference type="NCBI Taxonomy" id="747656"/>
    <lineage>
        <taxon>Bacteria</taxon>
        <taxon>Bacillati</taxon>
        <taxon>Bacillota</taxon>
        <taxon>Bacilli</taxon>
        <taxon>Lactobacillales</taxon>
        <taxon>Streptococcaceae</taxon>
        <taxon>Streptococcus</taxon>
    </lineage>
</organism>
<dbReference type="RefSeq" id="WP_160332735.1">
    <property type="nucleotide sequence ID" value="NZ_WSRS01000032.1"/>
</dbReference>
<gene>
    <name evidence="1" type="ORF">E5983_04590</name>
</gene>
<dbReference type="CDD" id="cd02440">
    <property type="entry name" value="AdoMet_MTases"/>
    <property type="match status" value="1"/>
</dbReference>
<name>A0A7X3G9Z0_9STRE</name>